<name>A0A6A5SS38_9PLEO</name>
<protein>
    <submittedName>
        <fullName evidence="1">Uncharacterized protein</fullName>
    </submittedName>
</protein>
<evidence type="ECO:0000313" key="2">
    <source>
        <dbReference type="Proteomes" id="UP000800038"/>
    </source>
</evidence>
<feature type="non-terminal residue" evidence="1">
    <location>
        <position position="65"/>
    </location>
</feature>
<feature type="non-terminal residue" evidence="1">
    <location>
        <position position="1"/>
    </location>
</feature>
<accession>A0A6A5SS38</accession>
<sequence length="65" mass="7419">YMQEDMVFLDESIFNEKTSWRHKAYGLVGNVSCYMQDISRGLTQAILLAYTAKYGYLPCTGIKQG</sequence>
<gene>
    <name evidence="1" type="ORF">EJ02DRAFT_303682</name>
</gene>
<dbReference type="EMBL" id="ML976036">
    <property type="protein sequence ID" value="KAF1942389.1"/>
    <property type="molecule type" value="Genomic_DNA"/>
</dbReference>
<keyword evidence="2" id="KW-1185">Reference proteome</keyword>
<proteinExistence type="predicted"/>
<dbReference type="AlphaFoldDB" id="A0A6A5SS38"/>
<dbReference type="OrthoDB" id="3755005at2759"/>
<dbReference type="Proteomes" id="UP000800038">
    <property type="component" value="Unassembled WGS sequence"/>
</dbReference>
<organism evidence="1 2">
    <name type="scientific">Clathrospora elynae</name>
    <dbReference type="NCBI Taxonomy" id="706981"/>
    <lineage>
        <taxon>Eukaryota</taxon>
        <taxon>Fungi</taxon>
        <taxon>Dikarya</taxon>
        <taxon>Ascomycota</taxon>
        <taxon>Pezizomycotina</taxon>
        <taxon>Dothideomycetes</taxon>
        <taxon>Pleosporomycetidae</taxon>
        <taxon>Pleosporales</taxon>
        <taxon>Diademaceae</taxon>
        <taxon>Clathrospora</taxon>
    </lineage>
</organism>
<reference evidence="1" key="1">
    <citation type="journal article" date="2020" name="Stud. Mycol.">
        <title>101 Dothideomycetes genomes: a test case for predicting lifestyles and emergence of pathogens.</title>
        <authorList>
            <person name="Haridas S."/>
            <person name="Albert R."/>
            <person name="Binder M."/>
            <person name="Bloem J."/>
            <person name="Labutti K."/>
            <person name="Salamov A."/>
            <person name="Andreopoulos B."/>
            <person name="Baker S."/>
            <person name="Barry K."/>
            <person name="Bills G."/>
            <person name="Bluhm B."/>
            <person name="Cannon C."/>
            <person name="Castanera R."/>
            <person name="Culley D."/>
            <person name="Daum C."/>
            <person name="Ezra D."/>
            <person name="Gonzalez J."/>
            <person name="Henrissat B."/>
            <person name="Kuo A."/>
            <person name="Liang C."/>
            <person name="Lipzen A."/>
            <person name="Lutzoni F."/>
            <person name="Magnuson J."/>
            <person name="Mondo S."/>
            <person name="Nolan M."/>
            <person name="Ohm R."/>
            <person name="Pangilinan J."/>
            <person name="Park H.-J."/>
            <person name="Ramirez L."/>
            <person name="Alfaro M."/>
            <person name="Sun H."/>
            <person name="Tritt A."/>
            <person name="Yoshinaga Y."/>
            <person name="Zwiers L.-H."/>
            <person name="Turgeon B."/>
            <person name="Goodwin S."/>
            <person name="Spatafora J."/>
            <person name="Crous P."/>
            <person name="Grigoriev I."/>
        </authorList>
    </citation>
    <scope>NUCLEOTIDE SEQUENCE</scope>
    <source>
        <strain evidence="1">CBS 161.51</strain>
    </source>
</reference>
<evidence type="ECO:0000313" key="1">
    <source>
        <dbReference type="EMBL" id="KAF1942389.1"/>
    </source>
</evidence>